<organism evidence="2 3">
    <name type="scientific">Trichonephila clavipes</name>
    <name type="common">Golden silk orbweaver</name>
    <name type="synonym">Nephila clavipes</name>
    <dbReference type="NCBI Taxonomy" id="2585209"/>
    <lineage>
        <taxon>Eukaryota</taxon>
        <taxon>Metazoa</taxon>
        <taxon>Ecdysozoa</taxon>
        <taxon>Arthropoda</taxon>
        <taxon>Chelicerata</taxon>
        <taxon>Arachnida</taxon>
        <taxon>Araneae</taxon>
        <taxon>Araneomorphae</taxon>
        <taxon>Entelegynae</taxon>
        <taxon>Araneoidea</taxon>
        <taxon>Nephilidae</taxon>
        <taxon>Trichonephila</taxon>
    </lineage>
</organism>
<sequence>MAEDFPANGRASFRRVFGMGSARKKCDLRRERKSLHWSGSSSPIGRRSHSEEKGKLAERKIFSRERFNNLKHNEGRRKQHSRSFMARREPRVLTLRQS</sequence>
<proteinExistence type="predicted"/>
<dbReference type="AlphaFoldDB" id="A0A8X6S2N9"/>
<dbReference type="Proteomes" id="UP000887159">
    <property type="component" value="Unassembled WGS sequence"/>
</dbReference>
<evidence type="ECO:0000313" key="3">
    <source>
        <dbReference type="Proteomes" id="UP000887159"/>
    </source>
</evidence>
<feature type="region of interest" description="Disordered" evidence="1">
    <location>
        <begin position="32"/>
        <end position="98"/>
    </location>
</feature>
<gene>
    <name evidence="2" type="ORF">TNCV_1363271</name>
</gene>
<feature type="compositionally biased region" description="Basic and acidic residues" evidence="1">
    <location>
        <begin position="48"/>
        <end position="73"/>
    </location>
</feature>
<name>A0A8X6S2N9_TRICX</name>
<protein>
    <submittedName>
        <fullName evidence="2">Uncharacterized protein</fullName>
    </submittedName>
</protein>
<dbReference type="EMBL" id="BMAU01021224">
    <property type="protein sequence ID" value="GFY00921.1"/>
    <property type="molecule type" value="Genomic_DNA"/>
</dbReference>
<reference evidence="2" key="1">
    <citation type="submission" date="2020-08" db="EMBL/GenBank/DDBJ databases">
        <title>Multicomponent nature underlies the extraordinary mechanical properties of spider dragline silk.</title>
        <authorList>
            <person name="Kono N."/>
            <person name="Nakamura H."/>
            <person name="Mori M."/>
            <person name="Yoshida Y."/>
            <person name="Ohtoshi R."/>
            <person name="Malay A.D."/>
            <person name="Moran D.A.P."/>
            <person name="Tomita M."/>
            <person name="Numata K."/>
            <person name="Arakawa K."/>
        </authorList>
    </citation>
    <scope>NUCLEOTIDE SEQUENCE</scope>
</reference>
<keyword evidence="3" id="KW-1185">Reference proteome</keyword>
<accession>A0A8X6S2N9</accession>
<comment type="caution">
    <text evidence="2">The sequence shown here is derived from an EMBL/GenBank/DDBJ whole genome shotgun (WGS) entry which is preliminary data.</text>
</comment>
<evidence type="ECO:0000256" key="1">
    <source>
        <dbReference type="SAM" id="MobiDB-lite"/>
    </source>
</evidence>
<evidence type="ECO:0000313" key="2">
    <source>
        <dbReference type="EMBL" id="GFY00921.1"/>
    </source>
</evidence>